<keyword evidence="3" id="KW-1185">Reference proteome</keyword>
<evidence type="ECO:0000256" key="1">
    <source>
        <dbReference type="SAM" id="Phobius"/>
    </source>
</evidence>
<reference evidence="2 3" key="1">
    <citation type="submission" date="2018-11" db="EMBL/GenBank/DDBJ databases">
        <title>Gemmobacter sp. nov., YIM 102744-1 draft genome.</title>
        <authorList>
            <person name="Li G."/>
            <person name="Jiang Y."/>
        </authorList>
    </citation>
    <scope>NUCLEOTIDE SEQUENCE [LARGE SCALE GENOMIC DNA]</scope>
    <source>
        <strain evidence="2 3">YIM 102744-1</strain>
    </source>
</reference>
<keyword evidence="1" id="KW-1133">Transmembrane helix</keyword>
<name>A0A3P3DLN4_9RHOB</name>
<dbReference type="OrthoDB" id="9812349at2"/>
<proteinExistence type="predicted"/>
<dbReference type="Proteomes" id="UP000282125">
    <property type="component" value="Unassembled WGS sequence"/>
</dbReference>
<protein>
    <submittedName>
        <fullName evidence="2">DUF805 domain-containing protein</fullName>
    </submittedName>
</protein>
<keyword evidence="1" id="KW-0812">Transmembrane</keyword>
<dbReference type="InterPro" id="IPR008523">
    <property type="entry name" value="DUF805"/>
</dbReference>
<comment type="caution">
    <text evidence="2">The sequence shown here is derived from an EMBL/GenBank/DDBJ whole genome shotgun (WGS) entry which is preliminary data.</text>
</comment>
<dbReference type="AlphaFoldDB" id="A0A3P3DLN4"/>
<sequence>MKIVKATGRAWRGVTDYQGRAGRGEYWWFMLFCVLVAAVLIGLDMMTQGWSYRFGLADIWALMSVVPLAAAGARRLHDTGRSGWWQLVVLVPVFGALLLMAWLAKPSDAKKNAFGRPVPPLVKL</sequence>
<gene>
    <name evidence="2" type="ORF">EG244_09195</name>
</gene>
<feature type="transmembrane region" description="Helical" evidence="1">
    <location>
        <begin position="55"/>
        <end position="72"/>
    </location>
</feature>
<evidence type="ECO:0000313" key="3">
    <source>
        <dbReference type="Proteomes" id="UP000282125"/>
    </source>
</evidence>
<keyword evidence="1" id="KW-0472">Membrane</keyword>
<feature type="transmembrane region" description="Helical" evidence="1">
    <location>
        <begin position="84"/>
        <end position="104"/>
    </location>
</feature>
<dbReference type="PANTHER" id="PTHR34980">
    <property type="entry name" value="INNER MEMBRANE PROTEIN-RELATED-RELATED"/>
    <property type="match status" value="1"/>
</dbReference>
<organism evidence="2 3">
    <name type="scientific">Falsigemmobacter faecalis</name>
    <dbReference type="NCBI Taxonomy" id="2488730"/>
    <lineage>
        <taxon>Bacteria</taxon>
        <taxon>Pseudomonadati</taxon>
        <taxon>Pseudomonadota</taxon>
        <taxon>Alphaproteobacteria</taxon>
        <taxon>Rhodobacterales</taxon>
        <taxon>Paracoccaceae</taxon>
        <taxon>Falsigemmobacter</taxon>
    </lineage>
</organism>
<dbReference type="RefSeq" id="WP_124964717.1">
    <property type="nucleotide sequence ID" value="NZ_RRAZ01000011.1"/>
</dbReference>
<dbReference type="EMBL" id="RRAZ01000011">
    <property type="protein sequence ID" value="RRH75150.1"/>
    <property type="molecule type" value="Genomic_DNA"/>
</dbReference>
<feature type="transmembrane region" description="Helical" evidence="1">
    <location>
        <begin position="26"/>
        <end position="43"/>
    </location>
</feature>
<dbReference type="GO" id="GO:0005886">
    <property type="term" value="C:plasma membrane"/>
    <property type="evidence" value="ECO:0007669"/>
    <property type="project" value="TreeGrafter"/>
</dbReference>
<evidence type="ECO:0000313" key="2">
    <source>
        <dbReference type="EMBL" id="RRH75150.1"/>
    </source>
</evidence>
<accession>A0A3P3DLN4</accession>
<dbReference type="PANTHER" id="PTHR34980:SF2">
    <property type="entry name" value="INNER MEMBRANE PROTEIN YHAH-RELATED"/>
    <property type="match status" value="1"/>
</dbReference>
<dbReference type="Pfam" id="PF05656">
    <property type="entry name" value="DUF805"/>
    <property type="match status" value="1"/>
</dbReference>